<accession>A0AA89CBM5</accession>
<gene>
    <name evidence="5" type="ORF">FSP39_024205</name>
</gene>
<dbReference type="InterPro" id="IPR045853">
    <property type="entry name" value="Pep_chain_release_fac_I_sf"/>
</dbReference>
<evidence type="ECO:0000259" key="4">
    <source>
        <dbReference type="PROSITE" id="PS00745"/>
    </source>
</evidence>
<dbReference type="SUPFAM" id="SSF75620">
    <property type="entry name" value="Release factor"/>
    <property type="match status" value="1"/>
</dbReference>
<keyword evidence="3" id="KW-0648">Protein biosynthesis</keyword>
<evidence type="ECO:0000256" key="3">
    <source>
        <dbReference type="ARBA" id="ARBA00022917"/>
    </source>
</evidence>
<reference evidence="5" key="1">
    <citation type="submission" date="2019-08" db="EMBL/GenBank/DDBJ databases">
        <title>The improved chromosome-level genome for the pearl oyster Pinctada fucata martensii using PacBio sequencing and Hi-C.</title>
        <authorList>
            <person name="Zheng Z."/>
        </authorList>
    </citation>
    <scope>NUCLEOTIDE SEQUENCE</scope>
    <source>
        <strain evidence="5">ZZ-2019</strain>
        <tissue evidence="5">Adductor muscle</tissue>
    </source>
</reference>
<dbReference type="SMART" id="SM00937">
    <property type="entry name" value="PCRF"/>
    <property type="match status" value="1"/>
</dbReference>
<evidence type="ECO:0000256" key="2">
    <source>
        <dbReference type="ARBA" id="ARBA00022481"/>
    </source>
</evidence>
<dbReference type="InterPro" id="IPR000352">
    <property type="entry name" value="Pep_chain_release_fac_I"/>
</dbReference>
<dbReference type="PANTHER" id="PTHR43804">
    <property type="entry name" value="LD18447P"/>
    <property type="match status" value="1"/>
</dbReference>
<dbReference type="Gene3D" id="3.30.70.1660">
    <property type="match status" value="2"/>
</dbReference>
<dbReference type="GO" id="GO:0005739">
    <property type="term" value="C:mitochondrion"/>
    <property type="evidence" value="ECO:0007669"/>
    <property type="project" value="TreeGrafter"/>
</dbReference>
<dbReference type="GO" id="GO:0003747">
    <property type="term" value="F:translation release factor activity"/>
    <property type="evidence" value="ECO:0007669"/>
    <property type="project" value="InterPro"/>
</dbReference>
<dbReference type="GO" id="GO:0070126">
    <property type="term" value="P:mitochondrial translational termination"/>
    <property type="evidence" value="ECO:0007669"/>
    <property type="project" value="TreeGrafter"/>
</dbReference>
<organism evidence="5 6">
    <name type="scientific">Pinctada imbricata</name>
    <name type="common">Atlantic pearl-oyster</name>
    <name type="synonym">Pinctada martensii</name>
    <dbReference type="NCBI Taxonomy" id="66713"/>
    <lineage>
        <taxon>Eukaryota</taxon>
        <taxon>Metazoa</taxon>
        <taxon>Spiralia</taxon>
        <taxon>Lophotrochozoa</taxon>
        <taxon>Mollusca</taxon>
        <taxon>Bivalvia</taxon>
        <taxon>Autobranchia</taxon>
        <taxon>Pteriomorphia</taxon>
        <taxon>Pterioida</taxon>
        <taxon>Pterioidea</taxon>
        <taxon>Pteriidae</taxon>
        <taxon>Pinctada</taxon>
    </lineage>
</organism>
<proteinExistence type="inferred from homology"/>
<dbReference type="Gene3D" id="3.30.160.20">
    <property type="match status" value="1"/>
</dbReference>
<dbReference type="PANTHER" id="PTHR43804:SF7">
    <property type="entry name" value="LD18447P"/>
    <property type="match status" value="1"/>
</dbReference>
<evidence type="ECO:0000313" key="5">
    <source>
        <dbReference type="EMBL" id="KAK3104072.1"/>
    </source>
</evidence>
<evidence type="ECO:0000313" key="6">
    <source>
        <dbReference type="Proteomes" id="UP001186944"/>
    </source>
</evidence>
<evidence type="ECO:0000256" key="1">
    <source>
        <dbReference type="ARBA" id="ARBA00010835"/>
    </source>
</evidence>
<name>A0AA89CBM5_PINIB</name>
<comment type="similarity">
    <text evidence="1">Belongs to the prokaryotic/mitochondrial release factor family.</text>
</comment>
<dbReference type="InterPro" id="IPR005139">
    <property type="entry name" value="PCRF"/>
</dbReference>
<keyword evidence="6" id="KW-1185">Reference proteome</keyword>
<dbReference type="PROSITE" id="PS00745">
    <property type="entry name" value="RF_PROK_I"/>
    <property type="match status" value="1"/>
</dbReference>
<dbReference type="AlphaFoldDB" id="A0AA89CBM5"/>
<dbReference type="Pfam" id="PF00472">
    <property type="entry name" value="RF-1"/>
    <property type="match status" value="1"/>
</dbReference>
<dbReference type="FunFam" id="3.30.160.20:FF:000004">
    <property type="entry name" value="Peptide chain release factor 1"/>
    <property type="match status" value="1"/>
</dbReference>
<comment type="caution">
    <text evidence="5">The sequence shown here is derived from an EMBL/GenBank/DDBJ whole genome shotgun (WGS) entry which is preliminary data.</text>
</comment>
<protein>
    <recommendedName>
        <fullName evidence="4">Prokaryotic-type class I peptide chain release factors domain-containing protein</fullName>
    </recommendedName>
</protein>
<dbReference type="InterPro" id="IPR050057">
    <property type="entry name" value="Prokaryotic/Mito_RF"/>
</dbReference>
<keyword evidence="2" id="KW-0488">Methylation</keyword>
<sequence length="678" mass="77086">MVEFLLPLESTDENDVILEVNPGVGGQEASLFTKDIFEMYQGYAQYKGWTFDIMEYDTLHEGTRGSVGLKSASASISGLNVYKLMKFESGVHRVQRVPKTEAKGRVHTSTMTVAVLPQPKDINIDVKKSDLKIETFRASGKGGQSVNTTDSAVRIIHLPTGIKSECREERSQAKNMDLAMKRLYTRIYDAELMKQVTSSQRQRKIQVGSAARSEKIRTYNYNQNRITEHRIHHSMFDIEGFMSGSELLDDMIHTLMEKSKQEVLAETLENFEKHLHTITKDPARRRRMDPMPMASVYFSNYLKRPEVFEFLRISKACNASQSATFTNSFCDMKNVMSPRIAGMLGIEMNELFEKGFQFLHKVASDVDPVSSDSEEGKALSQLCDFINNVETHQKHILNAKKEMENCNAKEAVWTKAVAEHLLSHLAPTKVYHIDVNMRRDDLDNKCACDREVNFGATGIGHSKVWHGYADIIISEKTDSQLLQPVCMANVYISPDDLNEEALSPSTPKRKKLPIEEESMDAPTISKVEPLGVEDQAVAQTIVFALTQRNRCRNVFIPNVIICPSKYFIVMYEPEKDILVWSQACPLFEPGLPSTLRIGALITLWMVLHYRLFCSGGEIFDDVDEVKANFHDRVTPDCKDYYVNLRTGISHFDKENLSYPHPNMKPIADRPKIRRINKN</sequence>
<dbReference type="EMBL" id="VSWD01000005">
    <property type="protein sequence ID" value="KAK3104072.1"/>
    <property type="molecule type" value="Genomic_DNA"/>
</dbReference>
<dbReference type="Pfam" id="PF03462">
    <property type="entry name" value="PCRF"/>
    <property type="match status" value="1"/>
</dbReference>
<feature type="domain" description="Prokaryotic-type class I peptide chain release factors" evidence="4">
    <location>
        <begin position="137"/>
        <end position="153"/>
    </location>
</feature>
<dbReference type="Proteomes" id="UP001186944">
    <property type="component" value="Unassembled WGS sequence"/>
</dbReference>